<organism evidence="7 8">
    <name type="scientific">Allomeiothermus silvanus (strain ATCC 700542 / DSM 9946 / NBRC 106475 / NCIMB 13440 / VI-R2)</name>
    <name type="common">Thermus silvanus</name>
    <dbReference type="NCBI Taxonomy" id="526227"/>
    <lineage>
        <taxon>Bacteria</taxon>
        <taxon>Thermotogati</taxon>
        <taxon>Deinococcota</taxon>
        <taxon>Deinococci</taxon>
        <taxon>Thermales</taxon>
        <taxon>Thermaceae</taxon>
        <taxon>Allomeiothermus</taxon>
    </lineage>
</organism>
<gene>
    <name evidence="7" type="ordered locus">Mesil_0923</name>
</gene>
<dbReference type="InterPro" id="IPR014756">
    <property type="entry name" value="Ig_E-set"/>
</dbReference>
<keyword evidence="3 5" id="KW-0732">Signal</keyword>
<dbReference type="HOGENOM" id="CLU_087859_3_0_0"/>
<dbReference type="InterPro" id="IPR014755">
    <property type="entry name" value="Cu-Rt/internalin_Ig-like"/>
</dbReference>
<dbReference type="GO" id="GO:0042597">
    <property type="term" value="C:periplasmic space"/>
    <property type="evidence" value="ECO:0007669"/>
    <property type="project" value="InterPro"/>
</dbReference>
<dbReference type="EMBL" id="CP002042">
    <property type="protein sequence ID" value="ADH62834.1"/>
    <property type="molecule type" value="Genomic_DNA"/>
</dbReference>
<dbReference type="KEGG" id="msv:Mesil_0923"/>
<dbReference type="RefSeq" id="WP_013157418.1">
    <property type="nucleotide sequence ID" value="NC_014212.1"/>
</dbReference>
<dbReference type="OrthoDB" id="26014at2"/>
<accession>D7BCE9</accession>
<dbReference type="Gene3D" id="2.60.40.1220">
    <property type="match status" value="1"/>
</dbReference>
<evidence type="ECO:0000256" key="5">
    <source>
        <dbReference type="SAM" id="SignalP"/>
    </source>
</evidence>
<comment type="subcellular location">
    <subcellularLocation>
        <location evidence="1">Cell envelope</location>
    </subcellularLocation>
</comment>
<evidence type="ECO:0000313" key="8">
    <source>
        <dbReference type="Proteomes" id="UP000001916"/>
    </source>
</evidence>
<dbReference type="GO" id="GO:0046688">
    <property type="term" value="P:response to copper ion"/>
    <property type="evidence" value="ECO:0007669"/>
    <property type="project" value="InterPro"/>
</dbReference>
<evidence type="ECO:0000256" key="3">
    <source>
        <dbReference type="ARBA" id="ARBA00022729"/>
    </source>
</evidence>
<name>D7BCE9_ALLS1</name>
<keyword evidence="8" id="KW-1185">Reference proteome</keyword>
<evidence type="ECO:0000313" key="7">
    <source>
        <dbReference type="EMBL" id="ADH62834.1"/>
    </source>
</evidence>
<dbReference type="STRING" id="526227.Mesil_0923"/>
<dbReference type="GO" id="GO:0005507">
    <property type="term" value="F:copper ion binding"/>
    <property type="evidence" value="ECO:0007669"/>
    <property type="project" value="InterPro"/>
</dbReference>
<dbReference type="PANTHER" id="PTHR34820">
    <property type="entry name" value="INNER MEMBRANE PROTEIN YEBZ"/>
    <property type="match status" value="1"/>
</dbReference>
<evidence type="ECO:0000259" key="6">
    <source>
        <dbReference type="Pfam" id="PF04234"/>
    </source>
</evidence>
<dbReference type="GO" id="GO:0005886">
    <property type="term" value="C:plasma membrane"/>
    <property type="evidence" value="ECO:0007669"/>
    <property type="project" value="TreeGrafter"/>
</dbReference>
<dbReference type="GO" id="GO:0006825">
    <property type="term" value="P:copper ion transport"/>
    <property type="evidence" value="ECO:0007669"/>
    <property type="project" value="InterPro"/>
</dbReference>
<feature type="domain" description="CopC" evidence="6">
    <location>
        <begin position="19"/>
        <end position="137"/>
    </location>
</feature>
<sequence length="141" mass="15212">MKPLAFLAALALAGAALAHSLLSQATPAPDTTVKRPPASVQLVLSEPVEMAFSVFKVYPLGSKDLASAKREAANLFKTALEAKNDQEQRADAGVVGNPRTAARVELKLKENLKPGAYAVMWRVLSVDTHTSQDFYVFVYQP</sequence>
<keyword evidence="4" id="KW-0186">Copper</keyword>
<dbReference type="PANTHER" id="PTHR34820:SF4">
    <property type="entry name" value="INNER MEMBRANE PROTEIN YEBZ"/>
    <property type="match status" value="1"/>
</dbReference>
<dbReference type="Pfam" id="PF04234">
    <property type="entry name" value="CopC"/>
    <property type="match status" value="1"/>
</dbReference>
<dbReference type="AlphaFoldDB" id="D7BCE9"/>
<evidence type="ECO:0000256" key="4">
    <source>
        <dbReference type="ARBA" id="ARBA00023008"/>
    </source>
</evidence>
<dbReference type="eggNOG" id="COG2372">
    <property type="taxonomic scope" value="Bacteria"/>
</dbReference>
<dbReference type="SUPFAM" id="SSF81296">
    <property type="entry name" value="E set domains"/>
    <property type="match status" value="1"/>
</dbReference>
<proteinExistence type="predicted"/>
<evidence type="ECO:0000256" key="1">
    <source>
        <dbReference type="ARBA" id="ARBA00004196"/>
    </source>
</evidence>
<protein>
    <submittedName>
        <fullName evidence="7">Copper resistance protein CopC</fullName>
    </submittedName>
</protein>
<dbReference type="InterPro" id="IPR032694">
    <property type="entry name" value="CopC/D"/>
</dbReference>
<dbReference type="Proteomes" id="UP000001916">
    <property type="component" value="Chromosome"/>
</dbReference>
<feature type="chain" id="PRO_5003093176" evidence="5">
    <location>
        <begin position="19"/>
        <end position="141"/>
    </location>
</feature>
<evidence type="ECO:0000256" key="2">
    <source>
        <dbReference type="ARBA" id="ARBA00022723"/>
    </source>
</evidence>
<dbReference type="GO" id="GO:0030313">
    <property type="term" value="C:cell envelope"/>
    <property type="evidence" value="ECO:0007669"/>
    <property type="project" value="UniProtKB-SubCell"/>
</dbReference>
<dbReference type="InterPro" id="IPR007348">
    <property type="entry name" value="CopC_dom"/>
</dbReference>
<reference evidence="7 8" key="1">
    <citation type="journal article" date="2010" name="Stand. Genomic Sci.">
        <title>Complete genome sequence of Meiothermus silvanus type strain (VI-R2).</title>
        <authorList>
            <person name="Sikorski J."/>
            <person name="Tindall B.J."/>
            <person name="Lowry S."/>
            <person name="Lucas S."/>
            <person name="Nolan M."/>
            <person name="Copeland A."/>
            <person name="Glavina Del Rio T."/>
            <person name="Tice H."/>
            <person name="Cheng J.F."/>
            <person name="Han C."/>
            <person name="Pitluck S."/>
            <person name="Liolios K."/>
            <person name="Ivanova N."/>
            <person name="Mavromatis K."/>
            <person name="Mikhailova N."/>
            <person name="Pati A."/>
            <person name="Goodwin L."/>
            <person name="Chen A."/>
            <person name="Palaniappan K."/>
            <person name="Land M."/>
            <person name="Hauser L."/>
            <person name="Chang Y.J."/>
            <person name="Jeffries C.D."/>
            <person name="Rohde M."/>
            <person name="Goker M."/>
            <person name="Woyke T."/>
            <person name="Bristow J."/>
            <person name="Eisen J.A."/>
            <person name="Markowitz V."/>
            <person name="Hugenholtz P."/>
            <person name="Kyrpides N.C."/>
            <person name="Klenk H.P."/>
            <person name="Lapidus A."/>
        </authorList>
    </citation>
    <scope>NUCLEOTIDE SEQUENCE [LARGE SCALE GENOMIC DNA]</scope>
    <source>
        <strain evidence="8">ATCC 700542 / DSM 9946 / VI-R2</strain>
    </source>
</reference>
<feature type="signal peptide" evidence="5">
    <location>
        <begin position="1"/>
        <end position="18"/>
    </location>
</feature>
<keyword evidence="2" id="KW-0479">Metal-binding</keyword>